<evidence type="ECO:0000313" key="2">
    <source>
        <dbReference type="Proteomes" id="UP000440066"/>
    </source>
</evidence>
<dbReference type="AlphaFoldDB" id="A0A844CBQ2"/>
<proteinExistence type="predicted"/>
<organism evidence="1 2">
    <name type="scientific">Fundicoccus ignavus</name>
    <dbReference type="NCBI Taxonomy" id="2664442"/>
    <lineage>
        <taxon>Bacteria</taxon>
        <taxon>Bacillati</taxon>
        <taxon>Bacillota</taxon>
        <taxon>Bacilli</taxon>
        <taxon>Lactobacillales</taxon>
        <taxon>Aerococcaceae</taxon>
        <taxon>Fundicoccus</taxon>
    </lineage>
</organism>
<gene>
    <name evidence="1" type="ORF">GF867_03270</name>
</gene>
<reference evidence="1 2" key="1">
    <citation type="submission" date="2019-11" db="EMBL/GenBank/DDBJ databases">
        <title>Characterisation of Fundicoccus ignavus gen. nov. sp. nov., a novel genus of the family Aerococcaceae from bulk tank milk.</title>
        <authorList>
            <person name="Siebert A."/>
            <person name="Huptas C."/>
            <person name="Wenning M."/>
            <person name="Scherer S."/>
            <person name="Doll E.V."/>
        </authorList>
    </citation>
    <scope>NUCLEOTIDE SEQUENCE [LARGE SCALE GENOMIC DNA]</scope>
    <source>
        <strain evidence="1 2">DSM 109652</strain>
    </source>
</reference>
<dbReference type="Proteomes" id="UP000440066">
    <property type="component" value="Unassembled WGS sequence"/>
</dbReference>
<accession>A0A844CBQ2</accession>
<sequence length="43" mass="5224">MWANYFKKIWISDMFKKIKSTIGGSLWINIKRCEKLNNTLKKF</sequence>
<name>A0A844CBQ2_9LACT</name>
<protein>
    <submittedName>
        <fullName evidence="1">Uncharacterized protein</fullName>
    </submittedName>
</protein>
<evidence type="ECO:0000313" key="1">
    <source>
        <dbReference type="EMBL" id="MRJ46590.1"/>
    </source>
</evidence>
<comment type="caution">
    <text evidence="1">The sequence shown here is derived from an EMBL/GenBank/DDBJ whole genome shotgun (WGS) entry which is preliminary data.</text>
</comment>
<dbReference type="EMBL" id="WJQT01000003">
    <property type="protein sequence ID" value="MRJ46590.1"/>
    <property type="molecule type" value="Genomic_DNA"/>
</dbReference>